<dbReference type="InterPro" id="IPR001789">
    <property type="entry name" value="Sig_transdc_resp-reg_receiver"/>
</dbReference>
<keyword evidence="1 2" id="KW-0597">Phosphoprotein</keyword>
<reference evidence="4 5" key="1">
    <citation type="submission" date="2018-03" db="EMBL/GenBank/DDBJ databases">
        <authorList>
            <person name="Keele B.F."/>
        </authorList>
    </citation>
    <scope>NUCLEOTIDE SEQUENCE [LARGE SCALE GENOMIC DNA]</scope>
    <source>
        <strain evidence="4 5">CECT 8504</strain>
    </source>
</reference>
<dbReference type="PROSITE" id="PS50110">
    <property type="entry name" value="RESPONSE_REGULATORY"/>
    <property type="match status" value="1"/>
</dbReference>
<dbReference type="EMBL" id="ONZF01000007">
    <property type="protein sequence ID" value="SPJ25168.1"/>
    <property type="molecule type" value="Genomic_DNA"/>
</dbReference>
<dbReference type="AlphaFoldDB" id="A0A2R8BYA9"/>
<dbReference type="OrthoDB" id="7831674at2"/>
<feature type="domain" description="Response regulatory" evidence="3">
    <location>
        <begin position="23"/>
        <end position="136"/>
    </location>
</feature>
<dbReference type="SMART" id="SM00448">
    <property type="entry name" value="REC"/>
    <property type="match status" value="1"/>
</dbReference>
<gene>
    <name evidence="4" type="primary">kdpE_2</name>
    <name evidence="4" type="ORF">PAA8504_03016</name>
</gene>
<organism evidence="4 5">
    <name type="scientific">Palleronia abyssalis</name>
    <dbReference type="NCBI Taxonomy" id="1501240"/>
    <lineage>
        <taxon>Bacteria</taxon>
        <taxon>Pseudomonadati</taxon>
        <taxon>Pseudomonadota</taxon>
        <taxon>Alphaproteobacteria</taxon>
        <taxon>Rhodobacterales</taxon>
        <taxon>Roseobacteraceae</taxon>
        <taxon>Palleronia</taxon>
    </lineage>
</organism>
<dbReference type="Proteomes" id="UP000244912">
    <property type="component" value="Unassembled WGS sequence"/>
</dbReference>
<feature type="modified residue" description="4-aspartylphosphate" evidence="2">
    <location>
        <position position="72"/>
    </location>
</feature>
<dbReference type="PANTHER" id="PTHR44591:SF3">
    <property type="entry name" value="RESPONSE REGULATORY DOMAIN-CONTAINING PROTEIN"/>
    <property type="match status" value="1"/>
</dbReference>
<dbReference type="GO" id="GO:0000160">
    <property type="term" value="P:phosphorelay signal transduction system"/>
    <property type="evidence" value="ECO:0007669"/>
    <property type="project" value="InterPro"/>
</dbReference>
<evidence type="ECO:0000313" key="5">
    <source>
        <dbReference type="Proteomes" id="UP000244912"/>
    </source>
</evidence>
<protein>
    <submittedName>
        <fullName evidence="4">KDP operon transcriptional regulatory protein KdpE</fullName>
    </submittedName>
</protein>
<dbReference type="Pfam" id="PF00072">
    <property type="entry name" value="Response_reg"/>
    <property type="match status" value="1"/>
</dbReference>
<dbReference type="InterPro" id="IPR050595">
    <property type="entry name" value="Bact_response_regulator"/>
</dbReference>
<name>A0A2R8BYA9_9RHOB</name>
<evidence type="ECO:0000256" key="2">
    <source>
        <dbReference type="PROSITE-ProRule" id="PRU00169"/>
    </source>
</evidence>
<proteinExistence type="predicted"/>
<dbReference type="SUPFAM" id="SSF52172">
    <property type="entry name" value="CheY-like"/>
    <property type="match status" value="1"/>
</dbReference>
<dbReference type="CDD" id="cd00156">
    <property type="entry name" value="REC"/>
    <property type="match status" value="1"/>
</dbReference>
<keyword evidence="5" id="KW-1185">Reference proteome</keyword>
<dbReference type="Gene3D" id="3.40.50.2300">
    <property type="match status" value="1"/>
</dbReference>
<evidence type="ECO:0000313" key="4">
    <source>
        <dbReference type="EMBL" id="SPJ25168.1"/>
    </source>
</evidence>
<evidence type="ECO:0000256" key="1">
    <source>
        <dbReference type="ARBA" id="ARBA00022553"/>
    </source>
</evidence>
<sequence>MTDLSEYQFAPKPTADRPLLGQTILVVEDSRHAGEAMRLMCMKGGARIRRADCLKSASRHLVSYRPTVVIVDLGLPDGSGLGLIRQLATTTPRLAVILAVSGDPGLEQSAMDAGADGFVAKPFGTVAAFHAAILHLLPPEIRPNGPRPVMNTEVHPDQSALRGDFALISHLLDPDADEATLGYALGFARSLGRLVGDTELADAANQLERTLENRGAYRSDLSHLAAIAQNRVGAAGKVAIRG</sequence>
<dbReference type="PANTHER" id="PTHR44591">
    <property type="entry name" value="STRESS RESPONSE REGULATOR PROTEIN 1"/>
    <property type="match status" value="1"/>
</dbReference>
<accession>A0A2R8BYA9</accession>
<dbReference type="InterPro" id="IPR011006">
    <property type="entry name" value="CheY-like_superfamily"/>
</dbReference>
<dbReference type="RefSeq" id="WP_108894968.1">
    <property type="nucleotide sequence ID" value="NZ_ONZF01000007.1"/>
</dbReference>
<evidence type="ECO:0000259" key="3">
    <source>
        <dbReference type="PROSITE" id="PS50110"/>
    </source>
</evidence>